<protein>
    <submittedName>
        <fullName evidence="1">Uncharacterized protein</fullName>
    </submittedName>
</protein>
<gene>
    <name evidence="1" type="ORF">OCH7691_04358</name>
</gene>
<evidence type="ECO:0000313" key="1">
    <source>
        <dbReference type="EMBL" id="SLN77265.1"/>
    </source>
</evidence>
<dbReference type="Proteomes" id="UP000193200">
    <property type="component" value="Unassembled WGS sequence"/>
</dbReference>
<proteinExistence type="predicted"/>
<dbReference type="AlphaFoldDB" id="A0A1Y5U4U4"/>
<reference evidence="1 2" key="1">
    <citation type="submission" date="2017-03" db="EMBL/GenBank/DDBJ databases">
        <authorList>
            <person name="Afonso C.L."/>
            <person name="Miller P.J."/>
            <person name="Scott M.A."/>
            <person name="Spackman E."/>
            <person name="Goraichik I."/>
            <person name="Dimitrov K.M."/>
            <person name="Suarez D.L."/>
            <person name="Swayne D.E."/>
        </authorList>
    </citation>
    <scope>NUCLEOTIDE SEQUENCE [LARGE SCALE GENOMIC DNA]</scope>
    <source>
        <strain evidence="1 2">CECT 7691</strain>
    </source>
</reference>
<dbReference type="EMBL" id="FWFR01000006">
    <property type="protein sequence ID" value="SLN77265.1"/>
    <property type="molecule type" value="Genomic_DNA"/>
</dbReference>
<name>A0A1Y5U4U4_9PROT</name>
<evidence type="ECO:0000313" key="2">
    <source>
        <dbReference type="Proteomes" id="UP000193200"/>
    </source>
</evidence>
<sequence length="175" mass="18306">MRVPAMSAEIGRPFGRASYLGLKAAMRRLVRLCGGLESAAMVTRVGKTELGRYQNPNEALFAPADVIADLEADAGEAPVTRALARMAGLCVFQLPPADSDPTFVAHLGATAKECGEAISRTAEAIGECGTITAARIRDMELHREIAEAHEALAALDAALTAVETAAADAEDGRTE</sequence>
<accession>A0A1Y5U4U4</accession>
<dbReference type="InParanoid" id="A0A1Y5U4U4"/>
<keyword evidence="2" id="KW-1185">Reference proteome</keyword>
<organism evidence="1 2">
    <name type="scientific">Oceanibacterium hippocampi</name>
    <dbReference type="NCBI Taxonomy" id="745714"/>
    <lineage>
        <taxon>Bacteria</taxon>
        <taxon>Pseudomonadati</taxon>
        <taxon>Pseudomonadota</taxon>
        <taxon>Alphaproteobacteria</taxon>
        <taxon>Sneathiellales</taxon>
        <taxon>Sneathiellaceae</taxon>
        <taxon>Oceanibacterium</taxon>
    </lineage>
</organism>